<evidence type="ECO:0000313" key="1">
    <source>
        <dbReference type="EMBL" id="KAA0053935.1"/>
    </source>
</evidence>
<dbReference type="Proteomes" id="UP000321947">
    <property type="component" value="Unassembled WGS sequence"/>
</dbReference>
<protein>
    <submittedName>
        <fullName evidence="1">Protein PLANT CADMIUM RESISTANCE 10 isoform X1</fullName>
    </submittedName>
</protein>
<dbReference type="Proteomes" id="UP000321393">
    <property type="component" value="Unassembled WGS sequence"/>
</dbReference>
<comment type="caution">
    <text evidence="1">The sequence shown here is derived from an EMBL/GenBank/DDBJ whole genome shotgun (WGS) entry which is preliminary data.</text>
</comment>
<gene>
    <name evidence="2" type="ORF">E5676_scaffold352G006150</name>
    <name evidence="1" type="ORF">E6C27_scaffold135G003330</name>
</gene>
<organism evidence="1 3">
    <name type="scientific">Cucumis melo var. makuwa</name>
    <name type="common">Oriental melon</name>
    <dbReference type="NCBI Taxonomy" id="1194695"/>
    <lineage>
        <taxon>Eukaryota</taxon>
        <taxon>Viridiplantae</taxon>
        <taxon>Streptophyta</taxon>
        <taxon>Embryophyta</taxon>
        <taxon>Tracheophyta</taxon>
        <taxon>Spermatophyta</taxon>
        <taxon>Magnoliopsida</taxon>
        <taxon>eudicotyledons</taxon>
        <taxon>Gunneridae</taxon>
        <taxon>Pentapetalae</taxon>
        <taxon>rosids</taxon>
        <taxon>fabids</taxon>
        <taxon>Cucurbitales</taxon>
        <taxon>Cucurbitaceae</taxon>
        <taxon>Benincaseae</taxon>
        <taxon>Cucumis</taxon>
    </lineage>
</organism>
<evidence type="ECO:0000313" key="2">
    <source>
        <dbReference type="EMBL" id="TYK25469.1"/>
    </source>
</evidence>
<dbReference type="STRING" id="1194695.A0A5A7UJQ8"/>
<evidence type="ECO:0000313" key="4">
    <source>
        <dbReference type="Proteomes" id="UP000321947"/>
    </source>
</evidence>
<dbReference type="OrthoDB" id="1045822at2759"/>
<accession>A0A5A7UJQ8</accession>
<sequence length="103" mass="11819">MRGGWSVGFTNWILMILDEAYRLDSFERNWEEYFVYQRNMDGPRSYVPPAYVPISQSDSETEIISRDESNPTPNQLKDGLSQWSSGICACCDDMQSCTLLSAF</sequence>
<reference evidence="3 4" key="1">
    <citation type="submission" date="2019-08" db="EMBL/GenBank/DDBJ databases">
        <title>Draft genome sequences of two oriental melons (Cucumis melo L. var makuwa).</title>
        <authorList>
            <person name="Kwon S.-Y."/>
        </authorList>
    </citation>
    <scope>NUCLEOTIDE SEQUENCE [LARGE SCALE GENOMIC DNA]</scope>
    <source>
        <strain evidence="4">cv. Chang Bougi</strain>
        <strain evidence="3">cv. SW 3</strain>
        <tissue evidence="1">Leaf</tissue>
    </source>
</reference>
<evidence type="ECO:0000313" key="3">
    <source>
        <dbReference type="Proteomes" id="UP000321393"/>
    </source>
</evidence>
<dbReference type="EMBL" id="SSTD01003829">
    <property type="protein sequence ID" value="TYK25469.1"/>
    <property type="molecule type" value="Genomic_DNA"/>
</dbReference>
<dbReference type="AlphaFoldDB" id="A0A5A7UJQ8"/>
<proteinExistence type="predicted"/>
<dbReference type="EMBL" id="SSTE01009109">
    <property type="protein sequence ID" value="KAA0053935.1"/>
    <property type="molecule type" value="Genomic_DNA"/>
</dbReference>
<name>A0A5A7UJQ8_CUCMM</name>